<feature type="compositionally biased region" description="Basic and acidic residues" evidence="2">
    <location>
        <begin position="849"/>
        <end position="866"/>
    </location>
</feature>
<feature type="domain" description="ABC1 atypical kinase-like" evidence="4">
    <location>
        <begin position="273"/>
        <end position="515"/>
    </location>
</feature>
<comment type="similarity">
    <text evidence="1">Belongs to the protein kinase superfamily. ADCK protein kinase family.</text>
</comment>
<evidence type="ECO:0000313" key="5">
    <source>
        <dbReference type="EMBL" id="KAL3800384.1"/>
    </source>
</evidence>
<gene>
    <name evidence="5" type="ORF">ACHAWO_006859</name>
</gene>
<evidence type="ECO:0000259" key="4">
    <source>
        <dbReference type="Pfam" id="PF03109"/>
    </source>
</evidence>
<dbReference type="InterPro" id="IPR050154">
    <property type="entry name" value="UbiB_kinase"/>
</dbReference>
<protein>
    <recommendedName>
        <fullName evidence="4">ABC1 atypical kinase-like domain-containing protein</fullName>
    </recommendedName>
</protein>
<comment type="caution">
    <text evidence="5">The sequence shown here is derived from an EMBL/GenBank/DDBJ whole genome shotgun (WGS) entry which is preliminary data.</text>
</comment>
<sequence>MARTAALLALLSTASAFLPPQPISTSLRLNSLADQLSQLSYDGSFTGKVSAAVKSSVDKAAAVAPTADKASSAQSSFALPNVQDLFKDIKLDLPSVALPDSINIPQVDLPSIDSIPSLEALQIAIRPLWTQLQQTIPFISNIDAPSTPVLLLLSSLLTYSLIYTLLTINTASPPTSPYPMGKYDAISARRYFDSRPLEVWARGLEVSLLSGAFLLALASDWIRGKLDANAEERAVELSVLLTRLGPSFIKIGQSLSIRTDLLSPAYVRGLKTLQDQVPPFSTAEAREIIENELGSPVNSIFVHFPSEPIAAASLGQVYKAILKTEGDTKEVAVKVQRPNIMNQIALDMHLIREVAPFLKRTFNLNTDFVGVVDTWGIGFVDELDYIEEAVNAKSFMTSISSTPLAGVVFSPPVVDELTTRKVLTTEWVVGERLDKSAKSDVSILCSIAMNTYLTMMLETGVLHCDPHPGNLLRTTDGRLCILDWGMVTRLDPDLQITLIEHMAHLTSADYEEIPKDLLLLGFIPENQASLIKDSGVVETLAEIYGAWTKGGGAAAINVNKVIADLQDLTAEKGNLFQIPPYFAYIAKSFSVLEGIGLSNEPNYSIINECLPYVSKRLLTDKSERTGGALSTFIFGPKKNDADRIIDFDRVEQLISGFGYYTTSASGELLGKNTSRTEAIDNVATQILDLLATEEETPLQQIFIEQLAKIISSSSRSVWSQLRERSGKLPSGRTLLGTMVDPLGIFRTSPVVTPNELDERTVETTRNLIRLLSDTNTSPIDVSSLSNAEIVEISSIVVGKLWERRTGVLKTGNRLFSQLLELTANKLEKGEREILVIPSPVREPVASSDGRIHELNEQKKENDSDRLESARRILALAEQG</sequence>
<dbReference type="Gene3D" id="1.10.510.10">
    <property type="entry name" value="Transferase(Phosphotransferase) domain 1"/>
    <property type="match status" value="1"/>
</dbReference>
<keyword evidence="3" id="KW-0732">Signal</keyword>
<evidence type="ECO:0000313" key="6">
    <source>
        <dbReference type="Proteomes" id="UP001530400"/>
    </source>
</evidence>
<name>A0ABD3QKD9_9STRA</name>
<dbReference type="PANTHER" id="PTHR10566:SF118">
    <property type="entry name" value="PROTEIN KINASE DOMAIN-CONTAINING PROTEIN"/>
    <property type="match status" value="1"/>
</dbReference>
<proteinExistence type="inferred from homology"/>
<dbReference type="Proteomes" id="UP001530400">
    <property type="component" value="Unassembled WGS sequence"/>
</dbReference>
<reference evidence="5 6" key="1">
    <citation type="submission" date="2024-10" db="EMBL/GenBank/DDBJ databases">
        <title>Updated reference genomes for cyclostephanoid diatoms.</title>
        <authorList>
            <person name="Roberts W.R."/>
            <person name="Alverson A.J."/>
        </authorList>
    </citation>
    <scope>NUCLEOTIDE SEQUENCE [LARGE SCALE GENOMIC DNA]</scope>
    <source>
        <strain evidence="5 6">AJA010-31</strain>
    </source>
</reference>
<evidence type="ECO:0000256" key="3">
    <source>
        <dbReference type="SAM" id="SignalP"/>
    </source>
</evidence>
<evidence type="ECO:0000256" key="1">
    <source>
        <dbReference type="ARBA" id="ARBA00009670"/>
    </source>
</evidence>
<dbReference type="Pfam" id="PF03109">
    <property type="entry name" value="ABC1"/>
    <property type="match status" value="1"/>
</dbReference>
<evidence type="ECO:0000256" key="2">
    <source>
        <dbReference type="SAM" id="MobiDB-lite"/>
    </source>
</evidence>
<accession>A0ABD3QKD9</accession>
<organism evidence="5 6">
    <name type="scientific">Cyclotella atomus</name>
    <dbReference type="NCBI Taxonomy" id="382360"/>
    <lineage>
        <taxon>Eukaryota</taxon>
        <taxon>Sar</taxon>
        <taxon>Stramenopiles</taxon>
        <taxon>Ochrophyta</taxon>
        <taxon>Bacillariophyta</taxon>
        <taxon>Coscinodiscophyceae</taxon>
        <taxon>Thalassiosirophycidae</taxon>
        <taxon>Stephanodiscales</taxon>
        <taxon>Stephanodiscaceae</taxon>
        <taxon>Cyclotella</taxon>
    </lineage>
</organism>
<dbReference type="PANTHER" id="PTHR10566">
    <property type="entry name" value="CHAPERONE-ACTIVITY OF BC1 COMPLEX CABC1 -RELATED"/>
    <property type="match status" value="1"/>
</dbReference>
<dbReference type="SUPFAM" id="SSF56112">
    <property type="entry name" value="Protein kinase-like (PK-like)"/>
    <property type="match status" value="1"/>
</dbReference>
<dbReference type="InterPro" id="IPR011009">
    <property type="entry name" value="Kinase-like_dom_sf"/>
</dbReference>
<dbReference type="AlphaFoldDB" id="A0ABD3QKD9"/>
<dbReference type="CDD" id="cd05121">
    <property type="entry name" value="ABC1_ADCK3-like"/>
    <property type="match status" value="1"/>
</dbReference>
<feature type="region of interest" description="Disordered" evidence="2">
    <location>
        <begin position="843"/>
        <end position="866"/>
    </location>
</feature>
<dbReference type="EMBL" id="JALLPJ020000162">
    <property type="protein sequence ID" value="KAL3800384.1"/>
    <property type="molecule type" value="Genomic_DNA"/>
</dbReference>
<feature type="chain" id="PRO_5044748393" description="ABC1 atypical kinase-like domain-containing protein" evidence="3">
    <location>
        <begin position="17"/>
        <end position="879"/>
    </location>
</feature>
<feature type="signal peptide" evidence="3">
    <location>
        <begin position="1"/>
        <end position="16"/>
    </location>
</feature>
<keyword evidence="6" id="KW-1185">Reference proteome</keyword>
<dbReference type="InterPro" id="IPR004147">
    <property type="entry name" value="ABC1_dom"/>
</dbReference>